<feature type="transmembrane region" description="Helical" evidence="11">
    <location>
        <begin position="218"/>
        <end position="240"/>
    </location>
</feature>
<evidence type="ECO:0000313" key="14">
    <source>
        <dbReference type="EMBL" id="MDA3616420.1"/>
    </source>
</evidence>
<keyword evidence="5 10" id="KW-0132">Cell division</keyword>
<dbReference type="EMBL" id="JAQGEF010000029">
    <property type="protein sequence ID" value="MDA3616420.1"/>
    <property type="molecule type" value="Genomic_DNA"/>
</dbReference>
<keyword evidence="8 10" id="KW-0472">Membrane</keyword>
<evidence type="ECO:0000259" key="12">
    <source>
        <dbReference type="Pfam" id="PF02687"/>
    </source>
</evidence>
<evidence type="ECO:0000256" key="2">
    <source>
        <dbReference type="ARBA" id="ARBA00007379"/>
    </source>
</evidence>
<evidence type="ECO:0000256" key="9">
    <source>
        <dbReference type="ARBA" id="ARBA00023306"/>
    </source>
</evidence>
<evidence type="ECO:0000313" key="15">
    <source>
        <dbReference type="Proteomes" id="UP001210231"/>
    </source>
</evidence>
<protein>
    <recommendedName>
        <fullName evidence="3 10">Cell division protein FtsX</fullName>
    </recommendedName>
</protein>
<dbReference type="Gene3D" id="3.30.70.3040">
    <property type="match status" value="1"/>
</dbReference>
<comment type="subcellular location">
    <subcellularLocation>
        <location evidence="1">Cell membrane</location>
        <topology evidence="1">Multi-pass membrane protein</topology>
    </subcellularLocation>
</comment>
<feature type="transmembrane region" description="Helical" evidence="11">
    <location>
        <begin position="163"/>
        <end position="182"/>
    </location>
</feature>
<sequence length="291" mass="32582">MEQAGKSSTTKRGRTSYTMSIIGVSLVLMLLGAIGWLGINYTSLLQYYKENKISVQVYLRETTSEADKDALINDLKTKPYVKKYSYIDKETAKKIWSDLGNKDFMPVLDTNILPRSVEFNLKSEYVDTDSLSKISAYFSENSIVTDVQYPKGLVGDLKLFRKIGLFLAGIAIFFLIAVIILIDNTTKLAMFSNRFLIKTMQMVGATRWFIAKPFDLRAIINGTISAVIAIIVGFLTLSWLKSVIPDLEAISNSTLTILLAVLLLIIGVAISLVSTHRSVIKYLKMKLDDLY</sequence>
<dbReference type="InterPro" id="IPR040690">
    <property type="entry name" value="FtsX_ECD"/>
</dbReference>
<dbReference type="InterPro" id="IPR004513">
    <property type="entry name" value="FtsX"/>
</dbReference>
<organism evidence="14 15">
    <name type="scientific">Polluticaenibacter yanchengensis</name>
    <dbReference type="NCBI Taxonomy" id="3014562"/>
    <lineage>
        <taxon>Bacteria</taxon>
        <taxon>Pseudomonadati</taxon>
        <taxon>Bacteroidota</taxon>
        <taxon>Chitinophagia</taxon>
        <taxon>Chitinophagales</taxon>
        <taxon>Chitinophagaceae</taxon>
        <taxon>Polluticaenibacter</taxon>
    </lineage>
</organism>
<evidence type="ECO:0000259" key="13">
    <source>
        <dbReference type="Pfam" id="PF18075"/>
    </source>
</evidence>
<feature type="transmembrane region" description="Helical" evidence="11">
    <location>
        <begin position="21"/>
        <end position="39"/>
    </location>
</feature>
<evidence type="ECO:0000256" key="4">
    <source>
        <dbReference type="ARBA" id="ARBA00022475"/>
    </source>
</evidence>
<dbReference type="Pfam" id="PF18075">
    <property type="entry name" value="FtsX_ECD"/>
    <property type="match status" value="1"/>
</dbReference>
<keyword evidence="9 10" id="KW-0131">Cell cycle</keyword>
<evidence type="ECO:0000256" key="3">
    <source>
        <dbReference type="ARBA" id="ARBA00021907"/>
    </source>
</evidence>
<comment type="caution">
    <text evidence="14">The sequence shown here is derived from an EMBL/GenBank/DDBJ whole genome shotgun (WGS) entry which is preliminary data.</text>
</comment>
<comment type="similarity">
    <text evidence="2 10">Belongs to the ABC-4 integral membrane protein family. FtsX subfamily.</text>
</comment>
<feature type="transmembrane region" description="Helical" evidence="11">
    <location>
        <begin position="255"/>
        <end position="275"/>
    </location>
</feature>
<proteinExistence type="inferred from homology"/>
<reference evidence="14 15" key="1">
    <citation type="submission" date="2022-12" db="EMBL/GenBank/DDBJ databases">
        <title>Chitinophagaceae gen. sp. nov., a new member of the family Chitinophagaceae, isolated from soil in a chemical factory.</title>
        <authorList>
            <person name="Ke Z."/>
        </authorList>
    </citation>
    <scope>NUCLEOTIDE SEQUENCE [LARGE SCALE GENOMIC DNA]</scope>
    <source>
        <strain evidence="14 15">LY-5</strain>
    </source>
</reference>
<keyword evidence="7 11" id="KW-1133">Transmembrane helix</keyword>
<dbReference type="PIRSF" id="PIRSF003097">
    <property type="entry name" value="FtsX"/>
    <property type="match status" value="1"/>
</dbReference>
<gene>
    <name evidence="14" type="ORF">O3P16_16525</name>
</gene>
<keyword evidence="15" id="KW-1185">Reference proteome</keyword>
<keyword evidence="4 10" id="KW-1003">Cell membrane</keyword>
<name>A0ABT4UNN6_9BACT</name>
<dbReference type="RefSeq" id="WP_407032749.1">
    <property type="nucleotide sequence ID" value="NZ_JAQGEF010000029.1"/>
</dbReference>
<dbReference type="PANTHER" id="PTHR47755:SF1">
    <property type="entry name" value="CELL DIVISION PROTEIN FTSX"/>
    <property type="match status" value="1"/>
</dbReference>
<dbReference type="Proteomes" id="UP001210231">
    <property type="component" value="Unassembled WGS sequence"/>
</dbReference>
<evidence type="ECO:0000256" key="10">
    <source>
        <dbReference type="PIRNR" id="PIRNR003097"/>
    </source>
</evidence>
<evidence type="ECO:0000256" key="5">
    <source>
        <dbReference type="ARBA" id="ARBA00022618"/>
    </source>
</evidence>
<evidence type="ECO:0000256" key="6">
    <source>
        <dbReference type="ARBA" id="ARBA00022692"/>
    </source>
</evidence>
<keyword evidence="6 11" id="KW-0812">Transmembrane</keyword>
<evidence type="ECO:0000256" key="8">
    <source>
        <dbReference type="ARBA" id="ARBA00023136"/>
    </source>
</evidence>
<feature type="domain" description="FtsX extracellular" evidence="13">
    <location>
        <begin position="54"/>
        <end position="147"/>
    </location>
</feature>
<evidence type="ECO:0000256" key="1">
    <source>
        <dbReference type="ARBA" id="ARBA00004651"/>
    </source>
</evidence>
<evidence type="ECO:0000256" key="7">
    <source>
        <dbReference type="ARBA" id="ARBA00022989"/>
    </source>
</evidence>
<feature type="domain" description="ABC3 transporter permease C-terminal" evidence="12">
    <location>
        <begin position="170"/>
        <end position="283"/>
    </location>
</feature>
<evidence type="ECO:0000256" key="11">
    <source>
        <dbReference type="SAM" id="Phobius"/>
    </source>
</evidence>
<dbReference type="Pfam" id="PF02687">
    <property type="entry name" value="FtsX"/>
    <property type="match status" value="1"/>
</dbReference>
<accession>A0ABT4UNN6</accession>
<dbReference type="InterPro" id="IPR003838">
    <property type="entry name" value="ABC3_permease_C"/>
</dbReference>
<dbReference type="PANTHER" id="PTHR47755">
    <property type="entry name" value="CELL DIVISION PROTEIN FTSX"/>
    <property type="match status" value="1"/>
</dbReference>